<gene>
    <name evidence="1" type="ORF">M8C21_018911</name>
</gene>
<proteinExistence type="predicted"/>
<evidence type="ECO:0000313" key="1">
    <source>
        <dbReference type="EMBL" id="KAI7754818.1"/>
    </source>
</evidence>
<dbReference type="Proteomes" id="UP001206925">
    <property type="component" value="Unassembled WGS sequence"/>
</dbReference>
<evidence type="ECO:0000313" key="2">
    <source>
        <dbReference type="Proteomes" id="UP001206925"/>
    </source>
</evidence>
<keyword evidence="2" id="KW-1185">Reference proteome</keyword>
<comment type="caution">
    <text evidence="1">The sequence shown here is derived from an EMBL/GenBank/DDBJ whole genome shotgun (WGS) entry which is preliminary data.</text>
</comment>
<organism evidence="1 2">
    <name type="scientific">Ambrosia artemisiifolia</name>
    <name type="common">Common ragweed</name>
    <dbReference type="NCBI Taxonomy" id="4212"/>
    <lineage>
        <taxon>Eukaryota</taxon>
        <taxon>Viridiplantae</taxon>
        <taxon>Streptophyta</taxon>
        <taxon>Embryophyta</taxon>
        <taxon>Tracheophyta</taxon>
        <taxon>Spermatophyta</taxon>
        <taxon>Magnoliopsida</taxon>
        <taxon>eudicotyledons</taxon>
        <taxon>Gunneridae</taxon>
        <taxon>Pentapetalae</taxon>
        <taxon>asterids</taxon>
        <taxon>campanulids</taxon>
        <taxon>Asterales</taxon>
        <taxon>Asteraceae</taxon>
        <taxon>Asteroideae</taxon>
        <taxon>Heliantheae alliance</taxon>
        <taxon>Heliantheae</taxon>
        <taxon>Ambrosia</taxon>
    </lineage>
</organism>
<dbReference type="AlphaFoldDB" id="A0AAD5D6L7"/>
<dbReference type="EMBL" id="JAMZMK010002421">
    <property type="protein sequence ID" value="KAI7754818.1"/>
    <property type="molecule type" value="Genomic_DNA"/>
</dbReference>
<protein>
    <submittedName>
        <fullName evidence="1">Uncharacterized protein</fullName>
    </submittedName>
</protein>
<sequence>MAASTHGSFSRPSQAVKGVLGSSGLIIILRLKFGKIENCSYMRPGKSLTFSAKIKCKSGEKVKKVLAFGLPRNPVSQLFECGGYKLVKDFSFRIGLPTRIS</sequence>
<accession>A0AAD5D6L7</accession>
<name>A0AAD5D6L7_AMBAR</name>
<reference evidence="1" key="1">
    <citation type="submission" date="2022-06" db="EMBL/GenBank/DDBJ databases">
        <title>Uncovering the hologenomic basis of an extraordinary plant invasion.</title>
        <authorList>
            <person name="Bieker V.C."/>
            <person name="Martin M.D."/>
            <person name="Gilbert T."/>
            <person name="Hodgins K."/>
            <person name="Battlay P."/>
            <person name="Petersen B."/>
            <person name="Wilson J."/>
        </authorList>
    </citation>
    <scope>NUCLEOTIDE SEQUENCE</scope>
    <source>
        <strain evidence="1">AA19_3_7</strain>
        <tissue evidence="1">Leaf</tissue>
    </source>
</reference>